<reference evidence="2 3" key="1">
    <citation type="submission" date="2016-03" db="EMBL/GenBank/DDBJ databases">
        <title>EvidentialGene: Evidence-directed Construction of Genes on Genomes.</title>
        <authorList>
            <person name="Gilbert D.G."/>
            <person name="Choi J.-H."/>
            <person name="Mockaitis K."/>
            <person name="Colbourne J."/>
            <person name="Pfrender M."/>
        </authorList>
    </citation>
    <scope>NUCLEOTIDE SEQUENCE [LARGE SCALE GENOMIC DNA]</scope>
    <source>
        <strain evidence="2 3">Xinb3</strain>
        <tissue evidence="2">Complete organism</tissue>
    </source>
</reference>
<gene>
    <name evidence="2" type="ORF">APZ42_006306</name>
</gene>
<evidence type="ECO:0000313" key="3">
    <source>
        <dbReference type="Proteomes" id="UP000076858"/>
    </source>
</evidence>
<name>A0A162BWA4_9CRUS</name>
<feature type="transmembrane region" description="Helical" evidence="1">
    <location>
        <begin position="52"/>
        <end position="71"/>
    </location>
</feature>
<keyword evidence="1" id="KW-0472">Membrane</keyword>
<evidence type="ECO:0000256" key="1">
    <source>
        <dbReference type="SAM" id="Phobius"/>
    </source>
</evidence>
<comment type="caution">
    <text evidence="2">The sequence shown here is derived from an EMBL/GenBank/DDBJ whole genome shotgun (WGS) entry which is preliminary data.</text>
</comment>
<feature type="non-terminal residue" evidence="2">
    <location>
        <position position="1"/>
    </location>
</feature>
<protein>
    <submittedName>
        <fullName evidence="2">Uncharacterized protein</fullName>
    </submittedName>
</protein>
<dbReference type="EMBL" id="LRGB01017460">
    <property type="protein sequence ID" value="KZR98330.1"/>
    <property type="molecule type" value="Genomic_DNA"/>
</dbReference>
<proteinExistence type="predicted"/>
<dbReference type="AlphaFoldDB" id="A0A162BWA4"/>
<accession>A0A162BWA4</accession>
<dbReference type="Proteomes" id="UP000076858">
    <property type="component" value="Unassembled WGS sequence"/>
</dbReference>
<sequence length="77" mass="8787">FLVLSSQTITCHLIACRYNVRQYPDALYDRISLLRMGIEPQTPGIPVKHSTIMAFVSCINNSLNLLAYLLVHYKQGY</sequence>
<organism evidence="2 3">
    <name type="scientific">Daphnia magna</name>
    <dbReference type="NCBI Taxonomy" id="35525"/>
    <lineage>
        <taxon>Eukaryota</taxon>
        <taxon>Metazoa</taxon>
        <taxon>Ecdysozoa</taxon>
        <taxon>Arthropoda</taxon>
        <taxon>Crustacea</taxon>
        <taxon>Branchiopoda</taxon>
        <taxon>Diplostraca</taxon>
        <taxon>Cladocera</taxon>
        <taxon>Anomopoda</taxon>
        <taxon>Daphniidae</taxon>
        <taxon>Daphnia</taxon>
    </lineage>
</organism>
<keyword evidence="3" id="KW-1185">Reference proteome</keyword>
<keyword evidence="1" id="KW-0812">Transmembrane</keyword>
<evidence type="ECO:0000313" key="2">
    <source>
        <dbReference type="EMBL" id="KZR98330.1"/>
    </source>
</evidence>
<keyword evidence="1" id="KW-1133">Transmembrane helix</keyword>